<sequence length="276" mass="31870">MIKPPLTRNLLCISLLCSVLLFLSSCSVNNQYHKGKLVWQDNFNDKKTFNSKYWSKIPRGTSDWDRHMSNDDICYDMRNGKLILRGINNTNLAQDTAKFLTGGIYTKDKVAFGLGRWEVRAKLNAAKGAWPAFWLLAQNGKWPEGGEVDIMERLNHDNIAYQTVHSYYTHRLNIKDNPKHGSTGKIRPDSFNTYAVELHSDSLVFFINGHRTFSYPRIKTDKGGQFPFTDHKYYLLLDMQLGGSWVGKVDPKELPVEMEIDRVKFYSFEQESKSKK</sequence>
<evidence type="ECO:0000313" key="8">
    <source>
        <dbReference type="Proteomes" id="UP000190848"/>
    </source>
</evidence>
<feature type="domain" description="GH16" evidence="3">
    <location>
        <begin position="37"/>
        <end position="271"/>
    </location>
</feature>
<reference evidence="4 8" key="3">
    <citation type="submission" date="2016-07" db="EMBL/GenBank/DDBJ databases">
        <title>Revisiting the taxonomy of the Elizabethkingia Genus using Whole-Genome Sequencing, Optical Mapping, and MALDI-TOF, along with proposal of three novel Elizabethkingia species: Elizabethkingia bruuniana sp. nov., Elizabethkingia ursingii sp. nov., and Elizabethkingia occulta sp. nov.</title>
        <authorList>
            <person name="Nicholson A.C."/>
        </authorList>
    </citation>
    <scope>NUCLEOTIDE SEQUENCE [LARGE SCALE GENOMIC DNA]</scope>
    <source>
        <strain evidence="4 8">F3201</strain>
    </source>
</reference>
<comment type="similarity">
    <text evidence="1">Belongs to the glycosyl hydrolase 16 family.</text>
</comment>
<accession>A0A1T3E5A0</accession>
<dbReference type="AlphaFoldDB" id="A0A1T3E5A0"/>
<evidence type="ECO:0000256" key="2">
    <source>
        <dbReference type="SAM" id="SignalP"/>
    </source>
</evidence>
<dbReference type="CDD" id="cd08023">
    <property type="entry name" value="GH16_laminarinase_like"/>
    <property type="match status" value="1"/>
</dbReference>
<name>A0A1T3E5A0_9FLAO</name>
<dbReference type="PROSITE" id="PS51762">
    <property type="entry name" value="GH16_2"/>
    <property type="match status" value="1"/>
</dbReference>
<dbReference type="PANTHER" id="PTHR10963:SF55">
    <property type="entry name" value="GLYCOSIDE HYDROLASE FAMILY 16 PROTEIN"/>
    <property type="match status" value="1"/>
</dbReference>
<dbReference type="Proteomes" id="UP000189738">
    <property type="component" value="Chromosome"/>
</dbReference>
<evidence type="ECO:0000259" key="3">
    <source>
        <dbReference type="PROSITE" id="PS51762"/>
    </source>
</evidence>
<dbReference type="InterPro" id="IPR050546">
    <property type="entry name" value="Glycosyl_Hydrlase_16"/>
</dbReference>
<dbReference type="InterPro" id="IPR013320">
    <property type="entry name" value="ConA-like_dom_sf"/>
</dbReference>
<dbReference type="RefSeq" id="WP_024566874.1">
    <property type="nucleotide sequence ID" value="NZ_CBYF010000033.1"/>
</dbReference>
<dbReference type="SUPFAM" id="SSF49899">
    <property type="entry name" value="Concanavalin A-like lectins/glucanases"/>
    <property type="match status" value="1"/>
</dbReference>
<feature type="chain" id="PRO_5043150742" evidence="2">
    <location>
        <begin position="31"/>
        <end position="276"/>
    </location>
</feature>
<gene>
    <name evidence="5" type="ORF">AYC66_11290</name>
    <name evidence="6" type="ORF">BAY09_12240</name>
    <name evidence="4" type="ORF">BBD32_15105</name>
</gene>
<feature type="signal peptide" evidence="2">
    <location>
        <begin position="1"/>
        <end position="30"/>
    </location>
</feature>
<dbReference type="GO" id="GO:0005975">
    <property type="term" value="P:carbohydrate metabolic process"/>
    <property type="evidence" value="ECO:0007669"/>
    <property type="project" value="InterPro"/>
</dbReference>
<evidence type="ECO:0000256" key="1">
    <source>
        <dbReference type="ARBA" id="ARBA00006865"/>
    </source>
</evidence>
<dbReference type="InterPro" id="IPR000757">
    <property type="entry name" value="Beta-glucanase-like"/>
</dbReference>
<protein>
    <submittedName>
        <fullName evidence="6">Beta-glucanase</fullName>
    </submittedName>
</protein>
<dbReference type="PROSITE" id="PS51257">
    <property type="entry name" value="PROKAR_LIPOPROTEIN"/>
    <property type="match status" value="1"/>
</dbReference>
<dbReference type="Pfam" id="PF00722">
    <property type="entry name" value="Glyco_hydro_16"/>
    <property type="match status" value="1"/>
</dbReference>
<evidence type="ECO:0000313" key="4">
    <source>
        <dbReference type="EMBL" id="AQX02687.1"/>
    </source>
</evidence>
<dbReference type="GO" id="GO:0004553">
    <property type="term" value="F:hydrolase activity, hydrolyzing O-glycosyl compounds"/>
    <property type="evidence" value="ECO:0007669"/>
    <property type="project" value="InterPro"/>
</dbReference>
<reference evidence="6" key="2">
    <citation type="submission" date="2016-06" db="EMBL/GenBank/DDBJ databases">
        <authorList>
            <person name="Nicholson A.C."/>
        </authorList>
    </citation>
    <scope>NUCLEOTIDE SEQUENCE [LARGE SCALE GENOMIC DNA]</scope>
    <source>
        <strain evidence="6">E6809</strain>
    </source>
</reference>
<evidence type="ECO:0000313" key="5">
    <source>
        <dbReference type="EMBL" id="AQX51223.1"/>
    </source>
</evidence>
<organism evidence="6">
    <name type="scientific">Elizabethkingia anophelis</name>
    <dbReference type="NCBI Taxonomy" id="1117645"/>
    <lineage>
        <taxon>Bacteria</taxon>
        <taxon>Pseudomonadati</taxon>
        <taxon>Bacteroidota</taxon>
        <taxon>Flavobacteriia</taxon>
        <taxon>Flavobacteriales</taxon>
        <taxon>Weeksellaceae</taxon>
        <taxon>Elizabethkingia</taxon>
    </lineage>
</organism>
<dbReference type="Gene3D" id="2.60.120.200">
    <property type="match status" value="1"/>
</dbReference>
<dbReference type="EMBL" id="MAHS01000003">
    <property type="protein sequence ID" value="OPB51948.1"/>
    <property type="molecule type" value="Genomic_DNA"/>
</dbReference>
<evidence type="ECO:0000313" key="6">
    <source>
        <dbReference type="EMBL" id="OPB51948.1"/>
    </source>
</evidence>
<proteinExistence type="inferred from homology"/>
<reference evidence="5 7" key="1">
    <citation type="submission" date="2016-02" db="EMBL/GenBank/DDBJ databases">
        <authorList>
            <person name="Nicholson A.C."/>
            <person name="Humrighouse B.W."/>
            <person name="Loparev V."/>
            <person name="Emery B."/>
            <person name="Graziano J."/>
            <person name="McQuiston J.R."/>
        </authorList>
    </citation>
    <scope>NUCLEOTIDE SEQUENCE [LARGE SCALE GENOMIC DNA]</scope>
    <source>
        <strain evidence="5 7">E6809</strain>
    </source>
</reference>
<dbReference type="Proteomes" id="UP000190848">
    <property type="component" value="Chromosome"/>
</dbReference>
<dbReference type="EMBL" id="CP016374">
    <property type="protein sequence ID" value="AQX02687.1"/>
    <property type="molecule type" value="Genomic_DNA"/>
</dbReference>
<keyword evidence="2" id="KW-0732">Signal</keyword>
<dbReference type="PANTHER" id="PTHR10963">
    <property type="entry name" value="GLYCOSYL HYDROLASE-RELATED"/>
    <property type="match status" value="1"/>
</dbReference>
<dbReference type="EMBL" id="CP014339">
    <property type="protein sequence ID" value="AQX51223.1"/>
    <property type="molecule type" value="Genomic_DNA"/>
</dbReference>
<evidence type="ECO:0000313" key="7">
    <source>
        <dbReference type="Proteomes" id="UP000189738"/>
    </source>
</evidence>